<dbReference type="EMBL" id="JANEYG010000008">
    <property type="protein sequence ID" value="KAJ8921868.1"/>
    <property type="molecule type" value="Genomic_DNA"/>
</dbReference>
<sequence length="80" mass="9410">MLAECKGIRNERGGLRRRRVKDNINKTHGSRIGVRIWRNKSCLTEYDFLQQYFLFLYDAVSICCFTFRSKLPSPPLKAII</sequence>
<name>A0AAV8W5Y7_9CUCU</name>
<dbReference type="Proteomes" id="UP001159042">
    <property type="component" value="Unassembled WGS sequence"/>
</dbReference>
<reference evidence="1 2" key="1">
    <citation type="journal article" date="2023" name="Insect Mol. Biol.">
        <title>Genome sequencing provides insights into the evolution of gene families encoding plant cell wall-degrading enzymes in longhorned beetles.</title>
        <authorList>
            <person name="Shin N.R."/>
            <person name="Okamura Y."/>
            <person name="Kirsch R."/>
            <person name="Pauchet Y."/>
        </authorList>
    </citation>
    <scope>NUCLEOTIDE SEQUENCE [LARGE SCALE GENOMIC DNA]</scope>
    <source>
        <strain evidence="1">EAD_L_NR</strain>
    </source>
</reference>
<evidence type="ECO:0000313" key="2">
    <source>
        <dbReference type="Proteomes" id="UP001159042"/>
    </source>
</evidence>
<dbReference type="AlphaFoldDB" id="A0AAV8W5Y7"/>
<comment type="caution">
    <text evidence="1">The sequence shown here is derived from an EMBL/GenBank/DDBJ whole genome shotgun (WGS) entry which is preliminary data.</text>
</comment>
<proteinExistence type="predicted"/>
<gene>
    <name evidence="1" type="ORF">NQ315_008500</name>
</gene>
<organism evidence="1 2">
    <name type="scientific">Exocentrus adspersus</name>
    <dbReference type="NCBI Taxonomy" id="1586481"/>
    <lineage>
        <taxon>Eukaryota</taxon>
        <taxon>Metazoa</taxon>
        <taxon>Ecdysozoa</taxon>
        <taxon>Arthropoda</taxon>
        <taxon>Hexapoda</taxon>
        <taxon>Insecta</taxon>
        <taxon>Pterygota</taxon>
        <taxon>Neoptera</taxon>
        <taxon>Endopterygota</taxon>
        <taxon>Coleoptera</taxon>
        <taxon>Polyphaga</taxon>
        <taxon>Cucujiformia</taxon>
        <taxon>Chrysomeloidea</taxon>
        <taxon>Cerambycidae</taxon>
        <taxon>Lamiinae</taxon>
        <taxon>Acanthocinini</taxon>
        <taxon>Exocentrus</taxon>
    </lineage>
</organism>
<evidence type="ECO:0000313" key="1">
    <source>
        <dbReference type="EMBL" id="KAJ8921868.1"/>
    </source>
</evidence>
<accession>A0AAV8W5Y7</accession>
<keyword evidence="2" id="KW-1185">Reference proteome</keyword>
<protein>
    <submittedName>
        <fullName evidence="1">Uncharacterized protein</fullName>
    </submittedName>
</protein>